<dbReference type="InterPro" id="IPR003385">
    <property type="entry name" value="Glyco_hydro_77"/>
</dbReference>
<reference evidence="13" key="1">
    <citation type="journal article" date="2021" name="PeerJ">
        <title>Extensive microbial diversity within the chicken gut microbiome revealed by metagenomics and culture.</title>
        <authorList>
            <person name="Gilroy R."/>
            <person name="Ravi A."/>
            <person name="Getino M."/>
            <person name="Pursley I."/>
            <person name="Horton D.L."/>
            <person name="Alikhan N.F."/>
            <person name="Baker D."/>
            <person name="Gharbi K."/>
            <person name="Hall N."/>
            <person name="Watson M."/>
            <person name="Adriaenssens E.M."/>
            <person name="Foster-Nyarko E."/>
            <person name="Jarju S."/>
            <person name="Secka A."/>
            <person name="Antonio M."/>
            <person name="Oren A."/>
            <person name="Chaudhuri R.R."/>
            <person name="La Ragione R."/>
            <person name="Hildebrand F."/>
            <person name="Pallen M.J."/>
        </authorList>
    </citation>
    <scope>NUCLEOTIDE SEQUENCE</scope>
    <source>
        <strain evidence="13">CHK121-7720</strain>
    </source>
</reference>
<dbReference type="PROSITE" id="PS51166">
    <property type="entry name" value="CBM20"/>
    <property type="match status" value="2"/>
</dbReference>
<dbReference type="SUPFAM" id="SSF49452">
    <property type="entry name" value="Starch-binding domain-like"/>
    <property type="match status" value="2"/>
</dbReference>
<dbReference type="EMBL" id="DYUD01000011">
    <property type="protein sequence ID" value="HJG88411.1"/>
    <property type="molecule type" value="Genomic_DNA"/>
</dbReference>
<accession>A0A921MQS4</accession>
<evidence type="ECO:0000256" key="8">
    <source>
        <dbReference type="ARBA" id="ARBA00022679"/>
    </source>
</evidence>
<evidence type="ECO:0000256" key="4">
    <source>
        <dbReference type="ARBA" id="ARBA00012560"/>
    </source>
</evidence>
<dbReference type="Pfam" id="PF00686">
    <property type="entry name" value="CBM_20"/>
    <property type="match status" value="2"/>
</dbReference>
<dbReference type="Gene3D" id="2.60.40.10">
    <property type="entry name" value="Immunoglobulins"/>
    <property type="match status" value="2"/>
</dbReference>
<dbReference type="GO" id="GO:0004134">
    <property type="term" value="F:4-alpha-glucanotransferase activity"/>
    <property type="evidence" value="ECO:0007669"/>
    <property type="project" value="UniProtKB-EC"/>
</dbReference>
<protein>
    <recommendedName>
        <fullName evidence="5">4-alpha-glucanotransferase</fullName>
        <ecNumber evidence="4">2.4.1.25</ecNumber>
    </recommendedName>
    <alternativeName>
        <fullName evidence="10">Amylomaltase</fullName>
    </alternativeName>
    <alternativeName>
        <fullName evidence="11">Disproportionating enzyme</fullName>
    </alternativeName>
</protein>
<dbReference type="EC" id="2.4.1.25" evidence="4"/>
<reference evidence="13" key="2">
    <citation type="submission" date="2021-09" db="EMBL/GenBank/DDBJ databases">
        <authorList>
            <person name="Gilroy R."/>
        </authorList>
    </citation>
    <scope>NUCLEOTIDE SEQUENCE</scope>
    <source>
        <strain evidence="13">CHK121-7720</strain>
    </source>
</reference>
<comment type="similarity">
    <text evidence="3">Belongs to the disproportionating enzyme family.</text>
</comment>
<dbReference type="GO" id="GO:2001070">
    <property type="term" value="F:starch binding"/>
    <property type="evidence" value="ECO:0007669"/>
    <property type="project" value="InterPro"/>
</dbReference>
<evidence type="ECO:0000256" key="10">
    <source>
        <dbReference type="ARBA" id="ARBA00031423"/>
    </source>
</evidence>
<dbReference type="GO" id="GO:0005737">
    <property type="term" value="C:cytoplasm"/>
    <property type="evidence" value="ECO:0007669"/>
    <property type="project" value="UniProtKB-SubCell"/>
</dbReference>
<evidence type="ECO:0000256" key="3">
    <source>
        <dbReference type="ARBA" id="ARBA00005684"/>
    </source>
</evidence>
<dbReference type="RefSeq" id="WP_273305458.1">
    <property type="nucleotide sequence ID" value="NZ_DYUD01000011.1"/>
</dbReference>
<evidence type="ECO:0000256" key="5">
    <source>
        <dbReference type="ARBA" id="ARBA00020295"/>
    </source>
</evidence>
<feature type="domain" description="CBM20" evidence="12">
    <location>
        <begin position="1"/>
        <end position="97"/>
    </location>
</feature>
<dbReference type="InterPro" id="IPR013783">
    <property type="entry name" value="Ig-like_fold"/>
</dbReference>
<proteinExistence type="inferred from homology"/>
<feature type="domain" description="CBM20" evidence="12">
    <location>
        <begin position="123"/>
        <end position="239"/>
    </location>
</feature>
<gene>
    <name evidence="13" type="ORF">K8U91_02890</name>
</gene>
<evidence type="ECO:0000313" key="13">
    <source>
        <dbReference type="EMBL" id="HJG88411.1"/>
    </source>
</evidence>
<name>A0A921MQS4_9BACT</name>
<keyword evidence="8 13" id="KW-0808">Transferase</keyword>
<keyword evidence="7 13" id="KW-0328">Glycosyltransferase</keyword>
<organism evidence="13 14">
    <name type="scientific">Barnesiella viscericola</name>
    <dbReference type="NCBI Taxonomy" id="397865"/>
    <lineage>
        <taxon>Bacteria</taxon>
        <taxon>Pseudomonadati</taxon>
        <taxon>Bacteroidota</taxon>
        <taxon>Bacteroidia</taxon>
        <taxon>Bacteroidales</taxon>
        <taxon>Barnesiellaceae</taxon>
        <taxon>Barnesiella</taxon>
    </lineage>
</organism>
<evidence type="ECO:0000259" key="12">
    <source>
        <dbReference type="PROSITE" id="PS51166"/>
    </source>
</evidence>
<keyword evidence="6" id="KW-0963">Cytoplasm</keyword>
<evidence type="ECO:0000256" key="1">
    <source>
        <dbReference type="ARBA" id="ARBA00000439"/>
    </source>
</evidence>
<comment type="catalytic activity">
    <reaction evidence="1">
        <text>Transfers a segment of a (1-&gt;4)-alpha-D-glucan to a new position in an acceptor, which may be glucose or a (1-&gt;4)-alpha-D-glucan.</text>
        <dbReference type="EC" id="2.4.1.25"/>
    </reaction>
</comment>
<evidence type="ECO:0000256" key="9">
    <source>
        <dbReference type="ARBA" id="ARBA00023277"/>
    </source>
</evidence>
<dbReference type="PANTHER" id="PTHR32518:SF3">
    <property type="entry name" value="4-ALPHA-GLUCANOTRANSFERASE"/>
    <property type="match status" value="1"/>
</dbReference>
<dbReference type="Gene3D" id="3.20.20.80">
    <property type="entry name" value="Glycosidases"/>
    <property type="match status" value="2"/>
</dbReference>
<comment type="caution">
    <text evidence="13">The sequence shown here is derived from an EMBL/GenBank/DDBJ whole genome shotgun (WGS) entry which is preliminary data.</text>
</comment>
<sequence>MKITFELYYHTRWGEQLMLSGDIEPLGAGDEARAVVMDYRGGDLWSYTIEVPSSTAPFTYRYWVKSGDAVRREWNRPHRFVPGEKVAEYRLLDRWRDCPDDLPFYSSAFTQGIFFRQHPQPQPERPAAGTITFRVFAPQLRPDEQLLLVGSSPALGNWNPAQAPALDDADFPEWHITLDASQTGIPFEYKFVVVRTQQREIVAWETGANRVCDDSMQPHSAAVFVSDLRFQAPERTWKGAGTAIPVFSLRTDYGFGTGEFLDLKYLVDWALRTGQSFIQLLPVNDTTFTGSWRDSYPYNANSTFALHPQYLRLSEVGRLRDEAVQVRFDTLQRELNLLAEVDYERVNRVKMEYLRLLFDEQGEETLASEGFKSFFRENRFWLQPYAAYSSLRDRFGTADFTRWGEFASYDESMIADYCAVWSPWYRSVALYYYIQYHLHLQLADVREYAHRAGVVLKGDIPIGISRHSVDAWVNPDLFRLNCQAGAPPDDFSVEGQNWGFPTYDWEVMARDGYAWWKARLRKMADYFDAYRIDHILGFFRIWEIPLDAVHGLLGHFHSSMPLSPDELEQRGFHFDASWQTVPYVREESLTDLFGPYTDEVKSRFLVNKGNGRWDLNVMMNTQRKVVDYFAGADDEMNVLIRDGLLKLLDEVLFLEDPDKPGYYHPRILGSRTQAYRVLDEEQRGCFDRLYEDFFYWRHNDFWKTEALRKLPVLVASTDMLVCGEDLGMIPACVPEVMEQLQILSLEIQRMPKEWNCEFGDVSRYPVRSVCTTSTHDMSGIRSWWAEDPVRTRHYFNQVLGEEGTAPATCEPWICERIVALNLSAPSMLVILPLQDWLSIDGRLRRKNPDEERINIPACPHHYWRYRMHLSIEQLLAEGEFNTRLRELIARSGRCV</sequence>
<dbReference type="Pfam" id="PF02446">
    <property type="entry name" value="Glyco_hydro_77"/>
    <property type="match status" value="1"/>
</dbReference>
<evidence type="ECO:0000313" key="14">
    <source>
        <dbReference type="Proteomes" id="UP000757103"/>
    </source>
</evidence>
<dbReference type="Proteomes" id="UP000757103">
    <property type="component" value="Unassembled WGS sequence"/>
</dbReference>
<evidence type="ECO:0000256" key="11">
    <source>
        <dbReference type="ARBA" id="ARBA00031501"/>
    </source>
</evidence>
<dbReference type="InterPro" id="IPR013784">
    <property type="entry name" value="Carb-bd-like_fold"/>
</dbReference>
<evidence type="ECO:0000256" key="6">
    <source>
        <dbReference type="ARBA" id="ARBA00022490"/>
    </source>
</evidence>
<keyword evidence="9" id="KW-0119">Carbohydrate metabolism</keyword>
<dbReference type="GO" id="GO:0005975">
    <property type="term" value="P:carbohydrate metabolic process"/>
    <property type="evidence" value="ECO:0007669"/>
    <property type="project" value="InterPro"/>
</dbReference>
<dbReference type="SMART" id="SM01065">
    <property type="entry name" value="CBM_2"/>
    <property type="match status" value="2"/>
</dbReference>
<comment type="subcellular location">
    <subcellularLocation>
        <location evidence="2">Cytoplasm</location>
    </subcellularLocation>
</comment>
<dbReference type="InterPro" id="IPR017853">
    <property type="entry name" value="GH"/>
</dbReference>
<dbReference type="PANTHER" id="PTHR32518">
    <property type="match status" value="1"/>
</dbReference>
<dbReference type="AlphaFoldDB" id="A0A921MQS4"/>
<evidence type="ECO:0000256" key="2">
    <source>
        <dbReference type="ARBA" id="ARBA00004496"/>
    </source>
</evidence>
<dbReference type="InterPro" id="IPR002044">
    <property type="entry name" value="CBM20"/>
</dbReference>
<dbReference type="SUPFAM" id="SSF51445">
    <property type="entry name" value="(Trans)glycosidases"/>
    <property type="match status" value="1"/>
</dbReference>
<evidence type="ECO:0000256" key="7">
    <source>
        <dbReference type="ARBA" id="ARBA00022676"/>
    </source>
</evidence>